<dbReference type="Proteomes" id="UP000019482">
    <property type="component" value="Unassembled WGS sequence"/>
</dbReference>
<feature type="transmembrane region" description="Helical" evidence="1">
    <location>
        <begin position="317"/>
        <end position="335"/>
    </location>
</feature>
<keyword evidence="1" id="KW-0472">Membrane</keyword>
<feature type="transmembrane region" description="Helical" evidence="1">
    <location>
        <begin position="287"/>
        <end position="305"/>
    </location>
</feature>
<feature type="transmembrane region" description="Helical" evidence="1">
    <location>
        <begin position="347"/>
        <end position="364"/>
    </location>
</feature>
<name>W6N7D1_CLOTY</name>
<sequence>MKDKNKIYNSLVINTSIAIFFIILSVVSLYFSHIYNFRMVTGDDYQFHAVRIEGLYEALRSHVYFPRINMTFMHSMGYATSIFYSDVYLYFPAVLRLLGFSLAESYVIFLVFVNFLTFVISYFSMMNIEKKISKSLIFSLLYTLSFYRLFDLTGRAALGETLAMSFLPLAFMGLYHILYKNKNKWYFMTIGISLIIYAHMLSTIMFGLAVFVFLLINIKKLYYDRERLKCFIKSVLVIILLVAFSLVPILEQMHSQKFVVTILVFHVSKYAKNLGGLVTDSLSNTPLTSNLGVVLLIFLIIYLFSIRKLKNRSTRDIFIVGLIFLLLTTSLFPWKIAERTFLHTIQFPWRFISIVTLCLCWIIAEDSLKLLKSKRITSVLLFLVILLSVSYSINCSERSRKVFKYTQLDHINTDYIGGAEYLPEKAHYTTLKNTKLDLLYNKKDIDIKNYTKNRDTIIFDFKTTNRQSVTLPLIYYKGYVSQLTGRGTVSEPFLNRGQEAGLISVIVKGEGRVKVYYRETVLQAASKYVSLASWIIFLFYLLVIRKKTDSN</sequence>
<dbReference type="EMBL" id="CBXI010000043">
    <property type="protein sequence ID" value="CDL92391.1"/>
    <property type="molecule type" value="Genomic_DNA"/>
</dbReference>
<dbReference type="GeneID" id="29419700"/>
<reference evidence="2 3" key="1">
    <citation type="journal article" date="2015" name="Genome Announc.">
        <title>Draft Genome Sequence of Clostridium tyrobutyricum Strain DIVETGP, Isolated from Cow's Milk for Grana Padano Production.</title>
        <authorList>
            <person name="Soggiu A."/>
            <person name="Piras C."/>
            <person name="Gaiarsa S."/>
            <person name="Sassera D."/>
            <person name="Roncada P."/>
            <person name="Bendixen E."/>
            <person name="Brasca M."/>
            <person name="Bonizzi L."/>
        </authorList>
    </citation>
    <scope>NUCLEOTIDE SEQUENCE [LARGE SCALE GENOMIC DNA]</scope>
    <source>
        <strain evidence="2 3">DIVETGP</strain>
    </source>
</reference>
<feature type="transmembrane region" description="Helical" evidence="1">
    <location>
        <begin position="162"/>
        <end position="179"/>
    </location>
</feature>
<evidence type="ECO:0000256" key="1">
    <source>
        <dbReference type="SAM" id="Phobius"/>
    </source>
</evidence>
<accession>W6N7D1</accession>
<dbReference type="Pfam" id="PF09586">
    <property type="entry name" value="YfhO"/>
    <property type="match status" value="1"/>
</dbReference>
<feature type="transmembrane region" description="Helical" evidence="1">
    <location>
        <begin position="185"/>
        <end position="218"/>
    </location>
</feature>
<feature type="transmembrane region" description="Helical" evidence="1">
    <location>
        <begin position="230"/>
        <end position="250"/>
    </location>
</feature>
<keyword evidence="1" id="KW-0812">Transmembrane</keyword>
<feature type="transmembrane region" description="Helical" evidence="1">
    <location>
        <begin position="12"/>
        <end position="31"/>
    </location>
</feature>
<dbReference type="OrthoDB" id="9784157at2"/>
<feature type="transmembrane region" description="Helical" evidence="1">
    <location>
        <begin position="132"/>
        <end position="150"/>
    </location>
</feature>
<dbReference type="AlphaFoldDB" id="W6N7D1"/>
<feature type="transmembrane region" description="Helical" evidence="1">
    <location>
        <begin position="528"/>
        <end position="544"/>
    </location>
</feature>
<feature type="transmembrane region" description="Helical" evidence="1">
    <location>
        <begin position="76"/>
        <end position="95"/>
    </location>
</feature>
<dbReference type="RefSeq" id="WP_017895442.1">
    <property type="nucleotide sequence ID" value="NZ_CBXI010000043.1"/>
</dbReference>
<evidence type="ECO:0000313" key="3">
    <source>
        <dbReference type="Proteomes" id="UP000019482"/>
    </source>
</evidence>
<evidence type="ECO:0008006" key="4">
    <source>
        <dbReference type="Google" id="ProtNLM"/>
    </source>
</evidence>
<comment type="caution">
    <text evidence="2">The sequence shown here is derived from an EMBL/GenBank/DDBJ whole genome shotgun (WGS) entry which is preliminary data.</text>
</comment>
<feature type="transmembrane region" description="Helical" evidence="1">
    <location>
        <begin position="107"/>
        <end position="126"/>
    </location>
</feature>
<gene>
    <name evidence="2" type="ORF">CTDIVETGP_2461</name>
</gene>
<evidence type="ECO:0000313" key="2">
    <source>
        <dbReference type="EMBL" id="CDL92391.1"/>
    </source>
</evidence>
<organism evidence="2 3">
    <name type="scientific">Clostridium tyrobutyricum DIVETGP</name>
    <dbReference type="NCBI Taxonomy" id="1408889"/>
    <lineage>
        <taxon>Bacteria</taxon>
        <taxon>Bacillati</taxon>
        <taxon>Bacillota</taxon>
        <taxon>Clostridia</taxon>
        <taxon>Eubacteriales</taxon>
        <taxon>Clostridiaceae</taxon>
        <taxon>Clostridium</taxon>
    </lineage>
</organism>
<feature type="transmembrane region" description="Helical" evidence="1">
    <location>
        <begin position="376"/>
        <end position="393"/>
    </location>
</feature>
<keyword evidence="3" id="KW-1185">Reference proteome</keyword>
<dbReference type="InterPro" id="IPR018580">
    <property type="entry name" value="Uncharacterised_YfhO"/>
</dbReference>
<keyword evidence="1" id="KW-1133">Transmembrane helix</keyword>
<proteinExistence type="predicted"/>
<protein>
    <recommendedName>
        <fullName evidence="4">Membrane protein 6-pyruvoyl-tetrahydropterin synthase-related domain-containing protein</fullName>
    </recommendedName>
</protein>